<accession>A0AAD9K2H2</accession>
<dbReference type="Gene3D" id="4.10.80.160">
    <property type="match status" value="1"/>
</dbReference>
<feature type="compositionally biased region" description="Polar residues" evidence="12">
    <location>
        <begin position="644"/>
        <end position="654"/>
    </location>
</feature>
<evidence type="ECO:0000256" key="4">
    <source>
        <dbReference type="ARBA" id="ARBA00022737"/>
    </source>
</evidence>
<keyword evidence="3" id="KW-0597">Phosphoprotein</keyword>
<dbReference type="Proteomes" id="UP001208570">
    <property type="component" value="Unassembled WGS sequence"/>
</dbReference>
<feature type="domain" description="MIF4G" evidence="13">
    <location>
        <begin position="909"/>
        <end position="1123"/>
    </location>
</feature>
<dbReference type="GO" id="GO:0048471">
    <property type="term" value="C:perinuclear region of cytoplasm"/>
    <property type="evidence" value="ECO:0007669"/>
    <property type="project" value="UniProtKB-SubCell"/>
</dbReference>
<feature type="compositionally biased region" description="Basic and acidic residues" evidence="12">
    <location>
        <begin position="1211"/>
        <end position="1221"/>
    </location>
</feature>
<evidence type="ECO:0000256" key="5">
    <source>
        <dbReference type="ARBA" id="ARBA00022884"/>
    </source>
</evidence>
<dbReference type="SUPFAM" id="SSF48371">
    <property type="entry name" value="ARM repeat"/>
    <property type="match status" value="3"/>
</dbReference>
<feature type="compositionally biased region" description="Basic and acidic residues" evidence="12">
    <location>
        <begin position="193"/>
        <end position="244"/>
    </location>
</feature>
<organism evidence="14 15">
    <name type="scientific">Paralvinella palmiformis</name>
    <dbReference type="NCBI Taxonomy" id="53620"/>
    <lineage>
        <taxon>Eukaryota</taxon>
        <taxon>Metazoa</taxon>
        <taxon>Spiralia</taxon>
        <taxon>Lophotrochozoa</taxon>
        <taxon>Annelida</taxon>
        <taxon>Polychaeta</taxon>
        <taxon>Sedentaria</taxon>
        <taxon>Canalipalpata</taxon>
        <taxon>Terebellida</taxon>
        <taxon>Terebelliformia</taxon>
        <taxon>Alvinellidae</taxon>
        <taxon>Paralvinella</taxon>
    </lineage>
</organism>
<dbReference type="EMBL" id="JAODUP010000085">
    <property type="protein sequence ID" value="KAK2163130.1"/>
    <property type="molecule type" value="Genomic_DNA"/>
</dbReference>
<protein>
    <recommendedName>
        <fullName evidence="9">Regulator of nonsense transcripts 2</fullName>
    </recommendedName>
    <alternativeName>
        <fullName evidence="10">Up-frameshift suppressor 2 homolog</fullName>
    </alternativeName>
</protein>
<dbReference type="Pfam" id="PF02854">
    <property type="entry name" value="MIF4G"/>
    <property type="match status" value="3"/>
</dbReference>
<evidence type="ECO:0000313" key="15">
    <source>
        <dbReference type="Proteomes" id="UP001208570"/>
    </source>
</evidence>
<feature type="compositionally biased region" description="Acidic residues" evidence="12">
    <location>
        <begin position="677"/>
        <end position="689"/>
    </location>
</feature>
<gene>
    <name evidence="14" type="ORF">LSH36_85g07072</name>
</gene>
<dbReference type="InterPro" id="IPR039762">
    <property type="entry name" value="Nmd2/UPF2"/>
</dbReference>
<dbReference type="FunFam" id="1.25.40.180:FF:000015">
    <property type="entry name" value="regulator of nonsense transcripts 2 isoform X1"/>
    <property type="match status" value="1"/>
</dbReference>
<feature type="compositionally biased region" description="Basic and acidic residues" evidence="12">
    <location>
        <begin position="99"/>
        <end position="120"/>
    </location>
</feature>
<evidence type="ECO:0000256" key="3">
    <source>
        <dbReference type="ARBA" id="ARBA00022553"/>
    </source>
</evidence>
<feature type="compositionally biased region" description="Basic and acidic residues" evidence="12">
    <location>
        <begin position="66"/>
        <end position="90"/>
    </location>
</feature>
<dbReference type="FunFam" id="1.25.40.180:FF:000014">
    <property type="entry name" value="Putative regulator of nonsense transcripts 2"/>
    <property type="match status" value="1"/>
</dbReference>
<feature type="region of interest" description="Disordered" evidence="12">
    <location>
        <begin position="644"/>
        <end position="689"/>
    </location>
</feature>
<evidence type="ECO:0000256" key="6">
    <source>
        <dbReference type="ARBA" id="ARBA00023054"/>
    </source>
</evidence>
<keyword evidence="6 11" id="KW-0175">Coiled coil</keyword>
<keyword evidence="5" id="KW-0694">RNA-binding</keyword>
<dbReference type="GO" id="GO:0003723">
    <property type="term" value="F:RNA binding"/>
    <property type="evidence" value="ECO:0007669"/>
    <property type="project" value="UniProtKB-KW"/>
</dbReference>
<comment type="subcellular location">
    <subcellularLocation>
        <location evidence="1">Cytoplasm</location>
        <location evidence="1">Perinuclear region</location>
    </subcellularLocation>
</comment>
<evidence type="ECO:0000256" key="11">
    <source>
        <dbReference type="SAM" id="Coils"/>
    </source>
</evidence>
<evidence type="ECO:0000256" key="2">
    <source>
        <dbReference type="ARBA" id="ARBA00022490"/>
    </source>
</evidence>
<name>A0AAD9K2H2_9ANNE</name>
<comment type="caution">
    <text evidence="14">The sequence shown here is derived from an EMBL/GenBank/DDBJ whole genome shotgun (WGS) entry which is preliminary data.</text>
</comment>
<feature type="compositionally biased region" description="Basic and acidic residues" evidence="12">
    <location>
        <begin position="1450"/>
        <end position="1461"/>
    </location>
</feature>
<dbReference type="GO" id="GO:0000184">
    <property type="term" value="P:nuclear-transcribed mRNA catabolic process, nonsense-mediated decay"/>
    <property type="evidence" value="ECO:0007669"/>
    <property type="project" value="UniProtKB-KW"/>
</dbReference>
<dbReference type="InterPro" id="IPR007193">
    <property type="entry name" value="Upf2/Nmd2_C"/>
</dbReference>
<evidence type="ECO:0000256" key="12">
    <source>
        <dbReference type="SAM" id="MobiDB-lite"/>
    </source>
</evidence>
<dbReference type="PANTHER" id="PTHR12839:SF7">
    <property type="entry name" value="REGULATOR OF NONSENSE TRANSCRIPTS 2"/>
    <property type="match status" value="1"/>
</dbReference>
<keyword evidence="2" id="KW-0963">Cytoplasm</keyword>
<feature type="domain" description="MIF4G" evidence="13">
    <location>
        <begin position="705"/>
        <end position="894"/>
    </location>
</feature>
<evidence type="ECO:0000256" key="8">
    <source>
        <dbReference type="ARBA" id="ARBA00059351"/>
    </source>
</evidence>
<sequence length="1461" mass="168050">MADNVDPEESTPKWASWSKNMDDATEKPTSLDINSDKSAGDETKDATITTDQKETKSKSSTTRGRSYQESRRHDRDRRDGRRRQEQKPESKTGSAELRNAGDKTTTELSDKPDESKENIKFRAQAATGRGSSPFKGGMGDSKSAREERGKRYDTSGRGKKRVGDQITSGHDKNPVNGSGQDVESGVDLLDLLNKSKEGKISDHRQKSKGGKEIKSKSRTASELEAQWQREEAEKQRKEEEEKRRIEEERLKEEKLREEEARKKKEEEEQAQRLRDEEIKCIKDFIHEMTERIQLKVTLRESNLHAAENRPDESYFCKLDSSLKKNTAFVKKLKNITESQKDSLIKDYNGLNLTKYIGEVAAAITEVKLKMSDVNCVLHLCSLLHQRYAEFSPVLMESWNKVLLNKKDEKVPNPSKLRVDLRFFADLVGVGVFTQKEGLPMLATQLTLLVSNDKEDHDNLTIILSFCKHCGDDYAGLLPRKYRLLAEKYNMEIPRSQVLPAERQKACHNLLRDYFASLCKHLEKDHAELKNMEKQNRKILQTKGELSSERKEKYEVALQTFQKLQVNANTFADLLDKHLPELPEEEYKQDSDVIGCDIYQPMKDEILYKDSEKAPQIEQDIPLEDEQLDIEELEKVLNMEMETNLSTDNKGQGQSSKEKEKPATSDGKESSKSVHDVDTEDVTPEILLEGEEEEVDIASSMKLILEAFLNSLPNCVNRDLIDRAATDFCMNLNTKSNRKKLVRALFAVQRTRYDLLPFYARLVATLHPCMPEVASDLVTLLKGDLRWHIRKKDQINIESKLKTVRFIGELVKFKMFPKAEALHCLKMLMFDFSHHNIEMACSLLETCGRYLYRSPDSHHRTKVYLDVMMRKKAALHFDQRYTTMIENAYYYSNPPEVKQEAEKQRPPMHEYIRKLLYKDLNKITTEKVLRQLRKLNWDDSEIKSYATKCLSSVWNIRYNTVHCCANLLAGLASYHEDVAIHVVDAILEDIRLGMEVNHPKYNQRRVSCAKFLGELYNYRLVDTGVIFKTLYSFITFGVSLDETIETPLDPPEHLFRIRLTSVLLDTCGQYFDGGSSKKKLDYFLSYFQRYYWFKRNLPVWTTNRPFPMDVDYVVRDTIETLRPKLKMYTSYEEAVTATEQMEQELKAKIADILPKPKTELEQGTESEADSGLATIQETEETDENSQGLSQVQVTDGTQESDGDRDDVTGSQSERHTRQRHDDEGEEGEGQVLAEGSDSDLLMESAGEEEADDQVTVLTGGPKRIQCPEDEDFMASFDKMLAENLQARSQEALKMPQVEITVPMNIKTQKKPKPPVVNFLGVSPSEKEEEETEVDESGKMCFTLMTKKGNKLQFSTLNIPMSENFASKMKEREEAERAEKERMKRVVLNIHERQEEEDYQVHEKKVFVGSLSNVFKSDTMALYRREMLASMNRPAIANLNRERKVRYQHPKGAPDADKIFGSK</sequence>
<feature type="compositionally biased region" description="Basic and acidic residues" evidence="12">
    <location>
        <begin position="142"/>
        <end position="156"/>
    </location>
</feature>
<dbReference type="InterPro" id="IPR003890">
    <property type="entry name" value="MIF4G-like_typ-3"/>
</dbReference>
<dbReference type="SMART" id="SM00543">
    <property type="entry name" value="MIF4G"/>
    <property type="match status" value="3"/>
</dbReference>
<feature type="region of interest" description="Disordered" evidence="12">
    <location>
        <begin position="1"/>
        <end position="244"/>
    </location>
</feature>
<comment type="function">
    <text evidence="8">Involved in nonsense-mediated decay (NMD) of mRNAs containing premature stop codons by associating with the nuclear exon junction complex (EJC). Recruited by UPF3B associated with the EJC core at the cytoplasmic side of the nuclear envelope and the subsequent formation of an UPF1-UPF2-UPF3 surveillance complex (including UPF1 bound to release factors at the stalled ribosome) is believed to activate NMD. In cooperation with UPF3B stimulates both ATPase and RNA helicase activities of UPF1. Binds spliced mRNA.</text>
</comment>
<dbReference type="GO" id="GO:0035145">
    <property type="term" value="C:exon-exon junction complex"/>
    <property type="evidence" value="ECO:0007669"/>
    <property type="project" value="TreeGrafter"/>
</dbReference>
<dbReference type="InterPro" id="IPR016024">
    <property type="entry name" value="ARM-type_fold"/>
</dbReference>
<feature type="region of interest" description="Disordered" evidence="12">
    <location>
        <begin position="1440"/>
        <end position="1461"/>
    </location>
</feature>
<dbReference type="Pfam" id="PF04050">
    <property type="entry name" value="Upf2"/>
    <property type="match status" value="1"/>
</dbReference>
<dbReference type="PANTHER" id="PTHR12839">
    <property type="entry name" value="NONSENSE-MEDIATED MRNA DECAY PROTEIN 2 UP-FRAMESHIFT SUPPRESSOR 2"/>
    <property type="match status" value="1"/>
</dbReference>
<evidence type="ECO:0000256" key="10">
    <source>
        <dbReference type="ARBA" id="ARBA00080859"/>
    </source>
</evidence>
<evidence type="ECO:0000256" key="1">
    <source>
        <dbReference type="ARBA" id="ARBA00004556"/>
    </source>
</evidence>
<feature type="domain" description="MIF4G" evidence="13">
    <location>
        <begin position="322"/>
        <end position="532"/>
    </location>
</feature>
<dbReference type="Gene3D" id="6.10.250.770">
    <property type="match status" value="1"/>
</dbReference>
<evidence type="ECO:0000313" key="14">
    <source>
        <dbReference type="EMBL" id="KAK2163130.1"/>
    </source>
</evidence>
<evidence type="ECO:0000256" key="7">
    <source>
        <dbReference type="ARBA" id="ARBA00023161"/>
    </source>
</evidence>
<dbReference type="FunFam" id="1.25.40.180:FF:000023">
    <property type="entry name" value="regulator of nonsense transcripts 2 isoform X1"/>
    <property type="match status" value="1"/>
</dbReference>
<keyword evidence="15" id="KW-1185">Reference proteome</keyword>
<evidence type="ECO:0000256" key="9">
    <source>
        <dbReference type="ARBA" id="ARBA00068726"/>
    </source>
</evidence>
<dbReference type="GO" id="GO:0005829">
    <property type="term" value="C:cytosol"/>
    <property type="evidence" value="ECO:0007669"/>
    <property type="project" value="UniProtKB-ARBA"/>
</dbReference>
<feature type="compositionally biased region" description="Basic and acidic residues" evidence="12">
    <location>
        <begin position="655"/>
        <end position="676"/>
    </location>
</feature>
<reference evidence="14" key="1">
    <citation type="journal article" date="2023" name="Mol. Biol. Evol.">
        <title>Third-Generation Sequencing Reveals the Adaptive Role of the Epigenome in Three Deep-Sea Polychaetes.</title>
        <authorList>
            <person name="Perez M."/>
            <person name="Aroh O."/>
            <person name="Sun Y."/>
            <person name="Lan Y."/>
            <person name="Juniper S.K."/>
            <person name="Young C.R."/>
            <person name="Angers B."/>
            <person name="Qian P.Y."/>
        </authorList>
    </citation>
    <scope>NUCLEOTIDE SEQUENCE</scope>
    <source>
        <strain evidence="14">P08H-3</strain>
    </source>
</reference>
<feature type="region of interest" description="Disordered" evidence="12">
    <location>
        <begin position="1176"/>
        <end position="1232"/>
    </location>
</feature>
<proteinExistence type="predicted"/>
<dbReference type="Gene3D" id="1.25.40.180">
    <property type="match status" value="3"/>
</dbReference>
<evidence type="ECO:0000259" key="13">
    <source>
        <dbReference type="SMART" id="SM00543"/>
    </source>
</evidence>
<feature type="compositionally biased region" description="Polar residues" evidence="12">
    <location>
        <begin position="1183"/>
        <end position="1196"/>
    </location>
</feature>
<keyword evidence="4" id="KW-0677">Repeat</keyword>
<feature type="coiled-coil region" evidence="11">
    <location>
        <begin position="521"/>
        <end position="551"/>
    </location>
</feature>
<keyword evidence="7" id="KW-0866">Nonsense-mediated mRNA decay</keyword>
<feature type="compositionally biased region" description="Basic and acidic residues" evidence="12">
    <location>
        <begin position="34"/>
        <end position="57"/>
    </location>
</feature>